<comment type="caution">
    <text evidence="2">The sequence shown here is derived from an EMBL/GenBank/DDBJ whole genome shotgun (WGS) entry which is preliminary data.</text>
</comment>
<feature type="compositionally biased region" description="Polar residues" evidence="1">
    <location>
        <begin position="147"/>
        <end position="161"/>
    </location>
</feature>
<evidence type="ECO:0000256" key="1">
    <source>
        <dbReference type="SAM" id="MobiDB-lite"/>
    </source>
</evidence>
<accession>A0A090MED9</accession>
<dbReference type="RefSeq" id="XP_003080583.2">
    <property type="nucleotide sequence ID" value="XM_003080535.2"/>
</dbReference>
<dbReference type="KEGG" id="ota:OT_ostta08g00100"/>
<evidence type="ECO:0000313" key="3">
    <source>
        <dbReference type="Proteomes" id="UP000009170"/>
    </source>
</evidence>
<reference evidence="2 3" key="2">
    <citation type="journal article" date="2014" name="BMC Genomics">
        <title>An improved genome of the model marine alga Ostreococcus tauri unfolds by assessing Illumina de novo assemblies.</title>
        <authorList>
            <person name="Blanc-Mathieu R."/>
            <person name="Verhelst B."/>
            <person name="Derelle E."/>
            <person name="Rombauts S."/>
            <person name="Bouget F.Y."/>
            <person name="Carre I."/>
            <person name="Chateau A."/>
            <person name="Eyre-Walker A."/>
            <person name="Grimsley N."/>
            <person name="Moreau H."/>
            <person name="Piegu B."/>
            <person name="Rivals E."/>
            <person name="Schackwitz W."/>
            <person name="Van de Peer Y."/>
            <person name="Piganeau G."/>
        </authorList>
    </citation>
    <scope>NUCLEOTIDE SEQUENCE [LARGE SCALE GENOMIC DNA]</scope>
    <source>
        <strain evidence="3">OTTH 0595 / CCAP 157/2 / RCC745</strain>
    </source>
</reference>
<gene>
    <name evidence="2" type="ORF">OT_ostta08g00100</name>
</gene>
<feature type="compositionally biased region" description="Acidic residues" evidence="1">
    <location>
        <begin position="118"/>
        <end position="127"/>
    </location>
</feature>
<feature type="compositionally biased region" description="Basic and acidic residues" evidence="1">
    <location>
        <begin position="89"/>
        <end position="104"/>
    </location>
</feature>
<dbReference type="EMBL" id="CAID01000008">
    <property type="protein sequence ID" value="CEG01317.1"/>
    <property type="molecule type" value="Genomic_DNA"/>
</dbReference>
<name>A0A090MED9_OSTTA</name>
<dbReference type="InParanoid" id="A0A090MED9"/>
<sequence>MASTSTHRRGRRPRPRAGAVVALCVAVVARAIGVLALETESGVTRTTAAGGAGQTMNASTMTTTGARGVVEDIADEEEAETSKATMTESRTRVAAEDEDARTGEDADSAADVGKMNVVEDENEEDKDDSTTTGAGGEEVRSADETFETASVTRQTSSSTEANVDDEKKEEEKEELSEDEMKAAIEKAVKKRLAALYAEPTPKQKDWVKKVKEIHSLDGAVSFTEDGTTCGSTGGLAVFTIWDHVPDVARDAITKFVAATAAESTSPHSLLSLRVKAIRLVKAYDVSFKGTGADRNDCIANYFVRQKVHEVMHHINRRREDRIERAHETFDHTLLKNTEEDTSEEAEEERARRIGRVAKELKRVISAQLDKTSEANSDEKSKAGGTTLVLSLNCRAQHQHRLVAAIMHAVRARFGLGAGDFTMVIGKKAVDDELQTLLGKSYDTLMSQRDAEVSANAVQSRIEVCPSLPGIPPKAEEPERPLSEMEKAMRSAEQEVMLEHQNKDPTNPYHQNAGAGLGIQSLPGMPNVFNGQNLRQQGDGTARDEARQYFGLNDHSVGTHNTDHLRGGQARRQPGGSGEPRQKVQGGFNALPKMADPLDDYLRSDAKPRRYQRRAVRN</sequence>
<reference evidence="3" key="1">
    <citation type="journal article" date="2006" name="Proc. Natl. Acad. Sci. U.S.A.">
        <title>Genome analysis of the smallest free-living eukaryote Ostreococcus tauri unveils many unique features.</title>
        <authorList>
            <person name="Derelle E."/>
            <person name="Ferraz C."/>
            <person name="Rombauts S."/>
            <person name="Rouze P."/>
            <person name="Worden A.Z."/>
            <person name="Robbens S."/>
            <person name="Partensky F."/>
            <person name="Degroeve S."/>
            <person name="Echeynie S."/>
            <person name="Cooke R."/>
            <person name="Saeys Y."/>
            <person name="Wuyts J."/>
            <person name="Jabbari K."/>
            <person name="Bowler C."/>
            <person name="Panaud O."/>
            <person name="Piegu B."/>
            <person name="Ball S.G."/>
            <person name="Ral J.-P."/>
            <person name="Bouget F.-Y."/>
            <person name="Piganeau G."/>
            <person name="De Baets B."/>
            <person name="Picard A."/>
            <person name="Delseny M."/>
            <person name="Demaille J."/>
            <person name="Van de Peer Y."/>
            <person name="Moreau H."/>
        </authorList>
    </citation>
    <scope>NUCLEOTIDE SEQUENCE [LARGE SCALE GENOMIC DNA]</scope>
    <source>
        <strain evidence="3">OTTH 0595 / CCAP 157/2 / RCC745</strain>
    </source>
</reference>
<dbReference type="STRING" id="70448.A0A090MED9"/>
<dbReference type="Proteomes" id="UP000009170">
    <property type="component" value="Unassembled WGS sequence"/>
</dbReference>
<dbReference type="AlphaFoldDB" id="A0A090MED9"/>
<feature type="region of interest" description="Disordered" evidence="1">
    <location>
        <begin position="75"/>
        <end position="179"/>
    </location>
</feature>
<dbReference type="GeneID" id="9833458"/>
<keyword evidence="3" id="KW-1185">Reference proteome</keyword>
<protein>
    <submittedName>
        <fullName evidence="2">Unnamed product</fullName>
    </submittedName>
</protein>
<feature type="region of interest" description="Disordered" evidence="1">
    <location>
        <begin position="501"/>
        <end position="617"/>
    </location>
</feature>
<evidence type="ECO:0000313" key="2">
    <source>
        <dbReference type="EMBL" id="CEG01317.1"/>
    </source>
</evidence>
<feature type="compositionally biased region" description="Polar residues" evidence="1">
    <location>
        <begin position="528"/>
        <end position="538"/>
    </location>
</feature>
<feature type="compositionally biased region" description="Basic residues" evidence="1">
    <location>
        <begin position="608"/>
        <end position="617"/>
    </location>
</feature>
<proteinExistence type="predicted"/>
<organism evidence="2 3">
    <name type="scientific">Ostreococcus tauri</name>
    <name type="common">Marine green alga</name>
    <dbReference type="NCBI Taxonomy" id="70448"/>
    <lineage>
        <taxon>Eukaryota</taxon>
        <taxon>Viridiplantae</taxon>
        <taxon>Chlorophyta</taxon>
        <taxon>Mamiellophyceae</taxon>
        <taxon>Mamiellales</taxon>
        <taxon>Bathycoccaceae</taxon>
        <taxon>Ostreococcus</taxon>
    </lineage>
</organism>